<dbReference type="InterPro" id="IPR029154">
    <property type="entry name" value="HIBADH-like_NADP-bd"/>
</dbReference>
<dbReference type="PIRSF" id="PIRSF000103">
    <property type="entry name" value="HIBADH"/>
    <property type="match status" value="1"/>
</dbReference>
<dbReference type="AlphaFoldDB" id="A0A3D9DUZ2"/>
<accession>A0A3D9DUZ2</accession>
<dbReference type="GO" id="GO:0016491">
    <property type="term" value="F:oxidoreductase activity"/>
    <property type="evidence" value="ECO:0007669"/>
    <property type="project" value="UniProtKB-KW"/>
</dbReference>
<proteinExistence type="predicted"/>
<evidence type="ECO:0000259" key="5">
    <source>
        <dbReference type="Pfam" id="PF14833"/>
    </source>
</evidence>
<dbReference type="InterPro" id="IPR008927">
    <property type="entry name" value="6-PGluconate_DH-like_C_sf"/>
</dbReference>
<name>A0A3D9DUZ2_9GAMM</name>
<dbReference type="InterPro" id="IPR036291">
    <property type="entry name" value="NAD(P)-bd_dom_sf"/>
</dbReference>
<keyword evidence="1" id="KW-0560">Oxidoreductase</keyword>
<dbReference type="RefSeq" id="WP_170140529.1">
    <property type="nucleotide sequence ID" value="NZ_QRDJ01000007.1"/>
</dbReference>
<dbReference type="PANTHER" id="PTHR43060:SF15">
    <property type="entry name" value="3-HYDROXYISOBUTYRATE DEHYDROGENASE-LIKE 1, MITOCHONDRIAL-RELATED"/>
    <property type="match status" value="1"/>
</dbReference>
<dbReference type="InterPro" id="IPR013328">
    <property type="entry name" value="6PGD_dom2"/>
</dbReference>
<evidence type="ECO:0000256" key="2">
    <source>
        <dbReference type="ARBA" id="ARBA00023027"/>
    </source>
</evidence>
<evidence type="ECO:0000256" key="3">
    <source>
        <dbReference type="PIRSR" id="PIRSR000103-1"/>
    </source>
</evidence>
<dbReference type="Gene3D" id="3.40.50.720">
    <property type="entry name" value="NAD(P)-binding Rossmann-like Domain"/>
    <property type="match status" value="1"/>
</dbReference>
<evidence type="ECO:0000313" key="6">
    <source>
        <dbReference type="EMBL" id="REC94593.1"/>
    </source>
</evidence>
<dbReference type="SUPFAM" id="SSF48179">
    <property type="entry name" value="6-phosphogluconate dehydrogenase C-terminal domain-like"/>
    <property type="match status" value="1"/>
</dbReference>
<dbReference type="Gene3D" id="1.10.1040.10">
    <property type="entry name" value="N-(1-d-carboxylethyl)-l-norvaline Dehydrogenase, domain 2"/>
    <property type="match status" value="1"/>
</dbReference>
<evidence type="ECO:0000259" key="4">
    <source>
        <dbReference type="Pfam" id="PF03446"/>
    </source>
</evidence>
<dbReference type="GO" id="GO:0050661">
    <property type="term" value="F:NADP binding"/>
    <property type="evidence" value="ECO:0007669"/>
    <property type="project" value="InterPro"/>
</dbReference>
<feature type="domain" description="3-hydroxyisobutyrate dehydrogenase-like NAD-binding" evidence="5">
    <location>
        <begin position="170"/>
        <end position="281"/>
    </location>
</feature>
<dbReference type="Pfam" id="PF03446">
    <property type="entry name" value="NAD_binding_2"/>
    <property type="match status" value="1"/>
</dbReference>
<dbReference type="GO" id="GO:0051287">
    <property type="term" value="F:NAD binding"/>
    <property type="evidence" value="ECO:0007669"/>
    <property type="project" value="InterPro"/>
</dbReference>
<dbReference type="InterPro" id="IPR015815">
    <property type="entry name" value="HIBADH-related"/>
</dbReference>
<evidence type="ECO:0008006" key="8">
    <source>
        <dbReference type="Google" id="ProtNLM"/>
    </source>
</evidence>
<sequence length="308" mass="32445">MAIIGFAGLGFMGAGMAGNILKAGYPLRVLAHRNRQPIDDLVAKGAEEADNAAALGAECDIIFLCVTGAPQVQALIEGDEGIRAGARSAGRQGLVIVDCSTSEPTVTRELAASLSEDGITLMDAPLGGTPTQADAGELQAIVGGDESTLEAIRPVLESWTARILHVGPVGAGHTMKLLNNFLSMGYGAIFTEALTIGAKAGITPETFDSVIRGSRMDCGFYRTFFQYVLERDRDAHRFTLTNAHKDTRYLASLAEAMNVNAGVARAVRDLYASAEAQGDGEKFVPELSDIFAARHQTSLSQTPNTAGN</sequence>
<keyword evidence="7" id="KW-1185">Reference proteome</keyword>
<gene>
    <name evidence="6" type="ORF">C8D72_1419</name>
</gene>
<dbReference type="SUPFAM" id="SSF51735">
    <property type="entry name" value="NAD(P)-binding Rossmann-fold domains"/>
    <property type="match status" value="1"/>
</dbReference>
<dbReference type="EMBL" id="QRDJ01000007">
    <property type="protein sequence ID" value="REC94593.1"/>
    <property type="molecule type" value="Genomic_DNA"/>
</dbReference>
<dbReference type="Pfam" id="PF14833">
    <property type="entry name" value="NAD_binding_11"/>
    <property type="match status" value="1"/>
</dbReference>
<evidence type="ECO:0000256" key="1">
    <source>
        <dbReference type="ARBA" id="ARBA00023002"/>
    </source>
</evidence>
<keyword evidence="2" id="KW-0520">NAD</keyword>
<protein>
    <recommendedName>
        <fullName evidence="8">3-hydroxyisobutyrate dehydrogenase</fullName>
    </recommendedName>
</protein>
<organism evidence="6 7">
    <name type="scientific">Kushneria indalinina DSM 14324</name>
    <dbReference type="NCBI Taxonomy" id="1122140"/>
    <lineage>
        <taxon>Bacteria</taxon>
        <taxon>Pseudomonadati</taxon>
        <taxon>Pseudomonadota</taxon>
        <taxon>Gammaproteobacteria</taxon>
        <taxon>Oceanospirillales</taxon>
        <taxon>Halomonadaceae</taxon>
        <taxon>Kushneria</taxon>
    </lineage>
</organism>
<dbReference type="InterPro" id="IPR006115">
    <property type="entry name" value="6PGDH_NADP-bd"/>
</dbReference>
<feature type="domain" description="6-phosphogluconate dehydrogenase NADP-binding" evidence="4">
    <location>
        <begin position="4"/>
        <end position="167"/>
    </location>
</feature>
<dbReference type="PANTHER" id="PTHR43060">
    <property type="entry name" value="3-HYDROXYISOBUTYRATE DEHYDROGENASE-LIKE 1, MITOCHONDRIAL-RELATED"/>
    <property type="match status" value="1"/>
</dbReference>
<dbReference type="Proteomes" id="UP000256334">
    <property type="component" value="Unassembled WGS sequence"/>
</dbReference>
<reference evidence="6 7" key="1">
    <citation type="submission" date="2018-07" db="EMBL/GenBank/DDBJ databases">
        <title>Genomic Encyclopedia of Type Strains, Phase IV (KMG-IV): sequencing the most valuable type-strain genomes for metagenomic binning, comparative biology and taxonomic classification.</title>
        <authorList>
            <person name="Goeker M."/>
        </authorList>
    </citation>
    <scope>NUCLEOTIDE SEQUENCE [LARGE SCALE GENOMIC DNA]</scope>
    <source>
        <strain evidence="6 7">DSM 14324</strain>
    </source>
</reference>
<comment type="caution">
    <text evidence="6">The sequence shown here is derived from an EMBL/GenBank/DDBJ whole genome shotgun (WGS) entry which is preliminary data.</text>
</comment>
<feature type="active site" evidence="3">
    <location>
        <position position="176"/>
    </location>
</feature>
<evidence type="ECO:0000313" key="7">
    <source>
        <dbReference type="Proteomes" id="UP000256334"/>
    </source>
</evidence>